<feature type="non-terminal residue" evidence="2">
    <location>
        <position position="122"/>
    </location>
</feature>
<keyword evidence="3" id="KW-1185">Reference proteome</keyword>
<sequence length="122" mass="13678">ESSVPTSKEGSPKLEGNENSDSSPSRRARKKRVKKGRNPGPFIDDSLKVKSKTESWSSFYKQHTDGMRMSPVEVTNLELTSPSTEFRSESSQCDSYYFSLLHKLNSSAFNKLQPIDLSLSDV</sequence>
<evidence type="ECO:0000313" key="3">
    <source>
        <dbReference type="Proteomes" id="UP001497497"/>
    </source>
</evidence>
<evidence type="ECO:0000313" key="2">
    <source>
        <dbReference type="EMBL" id="CAL1544189.1"/>
    </source>
</evidence>
<name>A0AAV2IBX0_LYMST</name>
<gene>
    <name evidence="2" type="ORF">GSLYS_00017702001</name>
</gene>
<dbReference type="AlphaFoldDB" id="A0AAV2IBX0"/>
<feature type="region of interest" description="Disordered" evidence="1">
    <location>
        <begin position="1"/>
        <end position="46"/>
    </location>
</feature>
<dbReference type="EMBL" id="CAXITT010000602">
    <property type="protein sequence ID" value="CAL1544189.1"/>
    <property type="molecule type" value="Genomic_DNA"/>
</dbReference>
<organism evidence="2 3">
    <name type="scientific">Lymnaea stagnalis</name>
    <name type="common">Great pond snail</name>
    <name type="synonym">Helix stagnalis</name>
    <dbReference type="NCBI Taxonomy" id="6523"/>
    <lineage>
        <taxon>Eukaryota</taxon>
        <taxon>Metazoa</taxon>
        <taxon>Spiralia</taxon>
        <taxon>Lophotrochozoa</taxon>
        <taxon>Mollusca</taxon>
        <taxon>Gastropoda</taxon>
        <taxon>Heterobranchia</taxon>
        <taxon>Euthyneura</taxon>
        <taxon>Panpulmonata</taxon>
        <taxon>Hygrophila</taxon>
        <taxon>Lymnaeoidea</taxon>
        <taxon>Lymnaeidae</taxon>
        <taxon>Lymnaea</taxon>
    </lineage>
</organism>
<feature type="compositionally biased region" description="Basic residues" evidence="1">
    <location>
        <begin position="26"/>
        <end position="37"/>
    </location>
</feature>
<comment type="caution">
    <text evidence="2">The sequence shown here is derived from an EMBL/GenBank/DDBJ whole genome shotgun (WGS) entry which is preliminary data.</text>
</comment>
<dbReference type="Proteomes" id="UP001497497">
    <property type="component" value="Unassembled WGS sequence"/>
</dbReference>
<protein>
    <submittedName>
        <fullName evidence="2">Uncharacterized protein</fullName>
    </submittedName>
</protein>
<evidence type="ECO:0000256" key="1">
    <source>
        <dbReference type="SAM" id="MobiDB-lite"/>
    </source>
</evidence>
<reference evidence="2 3" key="1">
    <citation type="submission" date="2024-04" db="EMBL/GenBank/DDBJ databases">
        <authorList>
            <consortium name="Genoscope - CEA"/>
            <person name="William W."/>
        </authorList>
    </citation>
    <scope>NUCLEOTIDE SEQUENCE [LARGE SCALE GENOMIC DNA]</scope>
</reference>
<feature type="non-terminal residue" evidence="2">
    <location>
        <position position="1"/>
    </location>
</feature>
<proteinExistence type="predicted"/>
<accession>A0AAV2IBX0</accession>